<dbReference type="RefSeq" id="WP_290265548.1">
    <property type="nucleotide sequence ID" value="NZ_JAUFQG010000006.1"/>
</dbReference>
<dbReference type="InterPro" id="IPR052547">
    <property type="entry name" value="Mito_Isobutyryl-CoADH"/>
</dbReference>
<comment type="similarity">
    <text evidence="2 5">Belongs to the acyl-CoA dehydrogenase family.</text>
</comment>
<dbReference type="Gene3D" id="2.40.110.10">
    <property type="entry name" value="Butyryl-CoA Dehydrogenase, subunit A, domain 2"/>
    <property type="match status" value="1"/>
</dbReference>
<gene>
    <name evidence="9" type="ORF">ACFOX3_07955</name>
</gene>
<dbReference type="EMBL" id="JBHSCX010000005">
    <property type="protein sequence ID" value="MFC4362231.1"/>
    <property type="molecule type" value="Genomic_DNA"/>
</dbReference>
<dbReference type="InterPro" id="IPR006089">
    <property type="entry name" value="Acyl-CoA_DH_CS"/>
</dbReference>
<evidence type="ECO:0000256" key="4">
    <source>
        <dbReference type="ARBA" id="ARBA00022827"/>
    </source>
</evidence>
<dbReference type="InterPro" id="IPR009075">
    <property type="entry name" value="AcylCo_DH/oxidase_C"/>
</dbReference>
<dbReference type="InterPro" id="IPR013786">
    <property type="entry name" value="AcylCoA_DH/ox_N"/>
</dbReference>
<feature type="domain" description="Acyl-CoA dehydrogenase/oxidase N-terminal" evidence="8">
    <location>
        <begin position="6"/>
        <end position="117"/>
    </location>
</feature>
<sequence>MDFSLNEDQLAFQAAARSFAAGEMAPFAAEWDEKKIFPKAMFKKAGELGFMAMYCPERVGGMDLSRLDTAIILEELAVGCTSTAAFISIHNMASWMIATWGQPSVQEQWSTDLASGEKLASYCLTEPGAGSDAGSLRTTAKKAGDVYRLNGSKMFISGAGETDVLVVMARTGSQEDGAKGISAFAIPADLAGISYGKNEDKMGWNSQPTRAISFENVNVPAACLLGAEGEGFKIAMKGLDGGRINIASCSMGAAQACVNLAQAYMQERKQFGKPLAAFQALQFKLADMVTELVAARQMIRLAANKIDIDDPDKTTYCAMAKRFATDVGFNVCNDALQLHGGYGYIKEYPIERYMRDARVHQILEGTNEVMRVITARRILEEGATQIIR</sequence>
<dbReference type="PANTHER" id="PTHR43831:SF1">
    <property type="entry name" value="ISOBUTYRYL-COA DEHYDROGENASE, MITOCHONDRIAL"/>
    <property type="match status" value="1"/>
</dbReference>
<evidence type="ECO:0000256" key="1">
    <source>
        <dbReference type="ARBA" id="ARBA00001974"/>
    </source>
</evidence>
<organism evidence="9 10">
    <name type="scientific">Simiduia curdlanivorans</name>
    <dbReference type="NCBI Taxonomy" id="1492769"/>
    <lineage>
        <taxon>Bacteria</taxon>
        <taxon>Pseudomonadati</taxon>
        <taxon>Pseudomonadota</taxon>
        <taxon>Gammaproteobacteria</taxon>
        <taxon>Cellvibrionales</taxon>
        <taxon>Cellvibrionaceae</taxon>
        <taxon>Simiduia</taxon>
    </lineage>
</organism>
<dbReference type="PROSITE" id="PS00072">
    <property type="entry name" value="ACYL_COA_DH_1"/>
    <property type="match status" value="1"/>
</dbReference>
<dbReference type="PROSITE" id="PS00073">
    <property type="entry name" value="ACYL_COA_DH_2"/>
    <property type="match status" value="1"/>
</dbReference>
<comment type="caution">
    <text evidence="9">The sequence shown here is derived from an EMBL/GenBank/DDBJ whole genome shotgun (WGS) entry which is preliminary data.</text>
</comment>
<dbReference type="Proteomes" id="UP001595840">
    <property type="component" value="Unassembled WGS sequence"/>
</dbReference>
<evidence type="ECO:0000256" key="2">
    <source>
        <dbReference type="ARBA" id="ARBA00009347"/>
    </source>
</evidence>
<dbReference type="Gene3D" id="1.20.140.10">
    <property type="entry name" value="Butyryl-CoA Dehydrogenase, subunit A, domain 3"/>
    <property type="match status" value="1"/>
</dbReference>
<evidence type="ECO:0000256" key="5">
    <source>
        <dbReference type="RuleBase" id="RU362125"/>
    </source>
</evidence>
<evidence type="ECO:0000259" key="6">
    <source>
        <dbReference type="Pfam" id="PF00441"/>
    </source>
</evidence>
<evidence type="ECO:0000259" key="8">
    <source>
        <dbReference type="Pfam" id="PF02771"/>
    </source>
</evidence>
<dbReference type="InterPro" id="IPR009100">
    <property type="entry name" value="AcylCoA_DH/oxidase_NM_dom_sf"/>
</dbReference>
<dbReference type="InterPro" id="IPR037069">
    <property type="entry name" value="AcylCoA_DH/ox_N_sf"/>
</dbReference>
<accession>A0ABV8V476</accession>
<evidence type="ECO:0000313" key="9">
    <source>
        <dbReference type="EMBL" id="MFC4362231.1"/>
    </source>
</evidence>
<evidence type="ECO:0000259" key="7">
    <source>
        <dbReference type="Pfam" id="PF02770"/>
    </source>
</evidence>
<name>A0ABV8V476_9GAMM</name>
<dbReference type="Pfam" id="PF02771">
    <property type="entry name" value="Acyl-CoA_dh_N"/>
    <property type="match status" value="1"/>
</dbReference>
<dbReference type="Pfam" id="PF00441">
    <property type="entry name" value="Acyl-CoA_dh_1"/>
    <property type="match status" value="1"/>
</dbReference>
<proteinExistence type="inferred from homology"/>
<dbReference type="SUPFAM" id="SSF56645">
    <property type="entry name" value="Acyl-CoA dehydrogenase NM domain-like"/>
    <property type="match status" value="1"/>
</dbReference>
<protein>
    <submittedName>
        <fullName evidence="9">Acyl-CoA dehydrogenase family protein</fullName>
    </submittedName>
</protein>
<feature type="domain" description="Acyl-CoA oxidase/dehydrogenase middle" evidence="7">
    <location>
        <begin position="122"/>
        <end position="217"/>
    </location>
</feature>
<reference evidence="10" key="1">
    <citation type="journal article" date="2019" name="Int. J. Syst. Evol. Microbiol.">
        <title>The Global Catalogue of Microorganisms (GCM) 10K type strain sequencing project: providing services to taxonomists for standard genome sequencing and annotation.</title>
        <authorList>
            <consortium name="The Broad Institute Genomics Platform"/>
            <consortium name="The Broad Institute Genome Sequencing Center for Infectious Disease"/>
            <person name="Wu L."/>
            <person name="Ma J."/>
        </authorList>
    </citation>
    <scope>NUCLEOTIDE SEQUENCE [LARGE SCALE GENOMIC DNA]</scope>
    <source>
        <strain evidence="10">CECT 8570</strain>
    </source>
</reference>
<dbReference type="PANTHER" id="PTHR43831">
    <property type="entry name" value="ISOBUTYRYL-COA DEHYDROGENASE"/>
    <property type="match status" value="1"/>
</dbReference>
<dbReference type="SUPFAM" id="SSF47203">
    <property type="entry name" value="Acyl-CoA dehydrogenase C-terminal domain-like"/>
    <property type="match status" value="1"/>
</dbReference>
<dbReference type="PIRSF" id="PIRSF016578">
    <property type="entry name" value="HsaA"/>
    <property type="match status" value="1"/>
</dbReference>
<evidence type="ECO:0000256" key="3">
    <source>
        <dbReference type="ARBA" id="ARBA00022630"/>
    </source>
</evidence>
<dbReference type="InterPro" id="IPR036250">
    <property type="entry name" value="AcylCo_DH-like_C"/>
</dbReference>
<dbReference type="Pfam" id="PF02770">
    <property type="entry name" value="Acyl-CoA_dh_M"/>
    <property type="match status" value="1"/>
</dbReference>
<keyword evidence="5" id="KW-0560">Oxidoreductase</keyword>
<keyword evidence="10" id="KW-1185">Reference proteome</keyword>
<comment type="cofactor">
    <cofactor evidence="1 5">
        <name>FAD</name>
        <dbReference type="ChEBI" id="CHEBI:57692"/>
    </cofactor>
</comment>
<dbReference type="InterPro" id="IPR006091">
    <property type="entry name" value="Acyl-CoA_Oxase/DH_mid-dom"/>
</dbReference>
<feature type="domain" description="Acyl-CoA dehydrogenase/oxidase C-terminal" evidence="6">
    <location>
        <begin position="229"/>
        <end position="379"/>
    </location>
</feature>
<evidence type="ECO:0000313" key="10">
    <source>
        <dbReference type="Proteomes" id="UP001595840"/>
    </source>
</evidence>
<dbReference type="InterPro" id="IPR046373">
    <property type="entry name" value="Acyl-CoA_Oxase/DH_mid-dom_sf"/>
</dbReference>
<keyword evidence="3 5" id="KW-0285">Flavoprotein</keyword>
<keyword evidence="4 5" id="KW-0274">FAD</keyword>
<dbReference type="Gene3D" id="1.10.540.10">
    <property type="entry name" value="Acyl-CoA dehydrogenase/oxidase, N-terminal domain"/>
    <property type="match status" value="1"/>
</dbReference>